<dbReference type="Proteomes" id="UP000195101">
    <property type="component" value="Unassembled WGS sequence"/>
</dbReference>
<organism evidence="5 6">
    <name type="scientific">Clavibacter michiganensis</name>
    <dbReference type="NCBI Taxonomy" id="28447"/>
    <lineage>
        <taxon>Bacteria</taxon>
        <taxon>Bacillati</taxon>
        <taxon>Actinomycetota</taxon>
        <taxon>Actinomycetes</taxon>
        <taxon>Micrococcales</taxon>
        <taxon>Microbacteriaceae</taxon>
        <taxon>Clavibacter</taxon>
    </lineage>
</organism>
<name>A0A251YNN6_9MICO</name>
<dbReference type="PANTHER" id="PTHR33204:SF39">
    <property type="entry name" value="TRANSCRIPTIONAL REGULATORY PROTEIN"/>
    <property type="match status" value="1"/>
</dbReference>
<keyword evidence="2" id="KW-0238">DNA-binding</keyword>
<proteinExistence type="predicted"/>
<evidence type="ECO:0000259" key="4">
    <source>
        <dbReference type="PROSITE" id="PS51118"/>
    </source>
</evidence>
<dbReference type="PROSITE" id="PS51118">
    <property type="entry name" value="HTH_HXLR"/>
    <property type="match status" value="1"/>
</dbReference>
<keyword evidence="3" id="KW-0804">Transcription</keyword>
<dbReference type="GO" id="GO:0003677">
    <property type="term" value="F:DNA binding"/>
    <property type="evidence" value="ECO:0007669"/>
    <property type="project" value="UniProtKB-KW"/>
</dbReference>
<dbReference type="AlphaFoldDB" id="A0A251YNN6"/>
<keyword evidence="6" id="KW-1185">Reference proteome</keyword>
<evidence type="ECO:0000256" key="2">
    <source>
        <dbReference type="ARBA" id="ARBA00023125"/>
    </source>
</evidence>
<dbReference type="InterPro" id="IPR036390">
    <property type="entry name" value="WH_DNA-bd_sf"/>
</dbReference>
<dbReference type="Gene3D" id="1.10.10.10">
    <property type="entry name" value="Winged helix-like DNA-binding domain superfamily/Winged helix DNA-binding domain"/>
    <property type="match status" value="1"/>
</dbReference>
<evidence type="ECO:0000256" key="3">
    <source>
        <dbReference type="ARBA" id="ARBA00023163"/>
    </source>
</evidence>
<accession>A0A251YNN6</accession>
<protein>
    <submittedName>
        <fullName evidence="5">Putative HTH-type transcriptional regulator YybR</fullName>
    </submittedName>
</protein>
<gene>
    <name evidence="5" type="primary">yybR_1</name>
    <name evidence="5" type="ORF">BFL37_06530</name>
</gene>
<dbReference type="InterPro" id="IPR036388">
    <property type="entry name" value="WH-like_DNA-bd_sf"/>
</dbReference>
<evidence type="ECO:0000313" key="5">
    <source>
        <dbReference type="EMBL" id="OUE25638.1"/>
    </source>
</evidence>
<evidence type="ECO:0000256" key="1">
    <source>
        <dbReference type="ARBA" id="ARBA00023015"/>
    </source>
</evidence>
<feature type="domain" description="HTH hxlR-type" evidence="4">
    <location>
        <begin position="25"/>
        <end position="129"/>
    </location>
</feature>
<reference evidence="5 6" key="1">
    <citation type="submission" date="2016-08" db="EMBL/GenBank/DDBJ databases">
        <title>Genome sequence of Clavibacter michiganensis spp strain CFBP8019.</title>
        <authorList>
            <person name="Thapa S.P."/>
            <person name="Coaker G."/>
            <person name="Jacques M.-A."/>
        </authorList>
    </citation>
    <scope>NUCLEOTIDE SEQUENCE [LARGE SCALE GENOMIC DNA]</scope>
    <source>
        <strain evidence="5">CFBP8019</strain>
    </source>
</reference>
<dbReference type="EMBL" id="MDJZ01000011">
    <property type="protein sequence ID" value="OUE25638.1"/>
    <property type="molecule type" value="Genomic_DNA"/>
</dbReference>
<dbReference type="RefSeq" id="WP_241533892.1">
    <property type="nucleotide sequence ID" value="NZ_MDJZ01000011.1"/>
</dbReference>
<evidence type="ECO:0000313" key="6">
    <source>
        <dbReference type="Proteomes" id="UP000195101"/>
    </source>
</evidence>
<dbReference type="PANTHER" id="PTHR33204">
    <property type="entry name" value="TRANSCRIPTIONAL REGULATOR, MARR FAMILY"/>
    <property type="match status" value="1"/>
</dbReference>
<dbReference type="SUPFAM" id="SSF46785">
    <property type="entry name" value="Winged helix' DNA-binding domain"/>
    <property type="match status" value="1"/>
</dbReference>
<dbReference type="Pfam" id="PF01638">
    <property type="entry name" value="HxlR"/>
    <property type="match status" value="1"/>
</dbReference>
<dbReference type="InterPro" id="IPR002577">
    <property type="entry name" value="HTH_HxlR"/>
</dbReference>
<keyword evidence="1" id="KW-0805">Transcription regulation</keyword>
<comment type="caution">
    <text evidence="5">The sequence shown here is derived from an EMBL/GenBank/DDBJ whole genome shotgun (WGS) entry which is preliminary data.</text>
</comment>
<sequence>MSPDARGQALQDRLAESMPQMRALCSGESPELFRSLMSRIGDKWTMLVIGVLGADRQRFTEIAEMIPGISRRMLTVTLRALERDGLVTRTVYAEVPPRVEYQVTELGHSLQSVAFTVGEWVGEHQHVIADNRRRFDAEAPSETG</sequence>